<name>A0ABY5VSL6_9ACTN</name>
<keyword evidence="2" id="KW-1185">Reference proteome</keyword>
<reference evidence="1" key="2">
    <citation type="submission" date="2022-09" db="EMBL/GenBank/DDBJ databases">
        <title>Biosynthetic gene clusters of Dactylosporangioum fulvum.</title>
        <authorList>
            <person name="Caradec T."/>
        </authorList>
    </citation>
    <scope>NUCLEOTIDE SEQUENCE</scope>
    <source>
        <strain evidence="1">NRRL B-16292</strain>
    </source>
</reference>
<dbReference type="EMBL" id="CP073720">
    <property type="protein sequence ID" value="UWP80560.1"/>
    <property type="molecule type" value="Genomic_DNA"/>
</dbReference>
<proteinExistence type="predicted"/>
<evidence type="ECO:0000313" key="1">
    <source>
        <dbReference type="EMBL" id="UWP80560.1"/>
    </source>
</evidence>
<evidence type="ECO:0000313" key="2">
    <source>
        <dbReference type="Proteomes" id="UP001059617"/>
    </source>
</evidence>
<organism evidence="1 2">
    <name type="scientific">Dactylosporangium fulvum</name>
    <dbReference type="NCBI Taxonomy" id="53359"/>
    <lineage>
        <taxon>Bacteria</taxon>
        <taxon>Bacillati</taxon>
        <taxon>Actinomycetota</taxon>
        <taxon>Actinomycetes</taxon>
        <taxon>Micromonosporales</taxon>
        <taxon>Micromonosporaceae</taxon>
        <taxon>Dactylosporangium</taxon>
    </lineage>
</organism>
<dbReference type="Proteomes" id="UP001059617">
    <property type="component" value="Chromosome"/>
</dbReference>
<protein>
    <submittedName>
        <fullName evidence="1">Uncharacterized protein</fullName>
    </submittedName>
</protein>
<dbReference type="RefSeq" id="WP_259858322.1">
    <property type="nucleotide sequence ID" value="NZ_BAAAST010000043.1"/>
</dbReference>
<accession>A0ABY5VSL6</accession>
<gene>
    <name evidence="1" type="ORF">Dfulv_36140</name>
</gene>
<sequence>MYDGDLSKPAYVPTVDALNAQGMQVGFGNTQNNVYNITPASAEASPATDEPSSEDNQTTAGKGVGVAAFVILLVILGCYNMIKDSPEPKPSFPSENGQRPEGSNDQAVLGAALDALRSCVKAPVLKPVHCPQQINDFNADNAADVAWRLHGDPSDGARVVFNGEEGRFHVLGTAVMTVSYKEAPNQPRFRLRIVHYWARIEWTNNQPRLAEIRAYDDSPRPETNKRNPYVPDDVAFPLVEQAFQTCAAAKSSPMTPECPASKNPIQSNKAEWKLNGSPLVNAHATFDSPSGLIHVTGNYSITVVYKLWLSGTTSQTETGQYDAVLSVDDGKPVVLRIQKP</sequence>
<reference evidence="1" key="1">
    <citation type="submission" date="2021-04" db="EMBL/GenBank/DDBJ databases">
        <authorList>
            <person name="Hartkoorn R.C."/>
            <person name="Beaudoing E."/>
            <person name="Hot D."/>
        </authorList>
    </citation>
    <scope>NUCLEOTIDE SEQUENCE</scope>
    <source>
        <strain evidence="1">NRRL B-16292</strain>
    </source>
</reference>